<dbReference type="Gene3D" id="1.10.10.10">
    <property type="entry name" value="Winged helix-like DNA-binding domain superfamily/Winged helix DNA-binding domain"/>
    <property type="match status" value="1"/>
</dbReference>
<dbReference type="GO" id="GO:0003677">
    <property type="term" value="F:DNA binding"/>
    <property type="evidence" value="ECO:0007669"/>
    <property type="project" value="UniProtKB-KW"/>
</dbReference>
<dbReference type="GO" id="GO:0045892">
    <property type="term" value="P:negative regulation of DNA-templated transcription"/>
    <property type="evidence" value="ECO:0007669"/>
    <property type="project" value="TreeGrafter"/>
</dbReference>
<gene>
    <name evidence="5" type="ORF">S01H4_31809</name>
</gene>
<keyword evidence="2" id="KW-0238">DNA-binding</keyword>
<reference evidence="5" key="1">
    <citation type="journal article" date="2014" name="Front. Microbiol.">
        <title>High frequency of phylogenetically diverse reductive dehalogenase-homologous genes in deep subseafloor sedimentary metagenomes.</title>
        <authorList>
            <person name="Kawai M."/>
            <person name="Futagami T."/>
            <person name="Toyoda A."/>
            <person name="Takaki Y."/>
            <person name="Nishi S."/>
            <person name="Hori S."/>
            <person name="Arai W."/>
            <person name="Tsubouchi T."/>
            <person name="Morono Y."/>
            <person name="Uchiyama I."/>
            <person name="Ito T."/>
            <person name="Fujiyama A."/>
            <person name="Inagaki F."/>
            <person name="Takami H."/>
        </authorList>
    </citation>
    <scope>NUCLEOTIDE SEQUENCE</scope>
    <source>
        <strain evidence="5">Expedition CK06-06</strain>
    </source>
</reference>
<keyword evidence="3" id="KW-0804">Transcription</keyword>
<dbReference type="InterPro" id="IPR036390">
    <property type="entry name" value="WH_DNA-bd_sf"/>
</dbReference>
<evidence type="ECO:0000259" key="4">
    <source>
        <dbReference type="PROSITE" id="PS50949"/>
    </source>
</evidence>
<dbReference type="PRINTS" id="PR00035">
    <property type="entry name" value="HTHGNTR"/>
</dbReference>
<dbReference type="AlphaFoldDB" id="X1CGA6"/>
<dbReference type="PANTHER" id="PTHR44846">
    <property type="entry name" value="MANNOSYL-D-GLYCERATE TRANSPORT/METABOLISM SYSTEM REPRESSOR MNGR-RELATED"/>
    <property type="match status" value="1"/>
</dbReference>
<comment type="caution">
    <text evidence="5">The sequence shown here is derived from an EMBL/GenBank/DDBJ whole genome shotgun (WGS) entry which is preliminary data.</text>
</comment>
<dbReference type="EMBL" id="BART01016559">
    <property type="protein sequence ID" value="GAG83266.1"/>
    <property type="molecule type" value="Genomic_DNA"/>
</dbReference>
<dbReference type="PANTHER" id="PTHR44846:SF17">
    <property type="entry name" value="GNTR-FAMILY TRANSCRIPTIONAL REGULATOR"/>
    <property type="match status" value="1"/>
</dbReference>
<evidence type="ECO:0000313" key="5">
    <source>
        <dbReference type="EMBL" id="GAG83266.1"/>
    </source>
</evidence>
<dbReference type="SUPFAM" id="SSF46785">
    <property type="entry name" value="Winged helix' DNA-binding domain"/>
    <property type="match status" value="1"/>
</dbReference>
<feature type="domain" description="HTH gntR-type" evidence="4">
    <location>
        <begin position="12"/>
        <end position="80"/>
    </location>
</feature>
<proteinExistence type="predicted"/>
<dbReference type="GO" id="GO:0003700">
    <property type="term" value="F:DNA-binding transcription factor activity"/>
    <property type="evidence" value="ECO:0007669"/>
    <property type="project" value="InterPro"/>
</dbReference>
<evidence type="ECO:0000256" key="3">
    <source>
        <dbReference type="ARBA" id="ARBA00023163"/>
    </source>
</evidence>
<keyword evidence="1" id="KW-0805">Transcription regulation</keyword>
<evidence type="ECO:0000256" key="2">
    <source>
        <dbReference type="ARBA" id="ARBA00023125"/>
    </source>
</evidence>
<name>X1CGA6_9ZZZZ</name>
<protein>
    <recommendedName>
        <fullName evidence="4">HTH gntR-type domain-containing protein</fullName>
    </recommendedName>
</protein>
<organism evidence="5">
    <name type="scientific">marine sediment metagenome</name>
    <dbReference type="NCBI Taxonomy" id="412755"/>
    <lineage>
        <taxon>unclassified sequences</taxon>
        <taxon>metagenomes</taxon>
        <taxon>ecological metagenomes</taxon>
    </lineage>
</organism>
<accession>X1CGA6</accession>
<evidence type="ECO:0000256" key="1">
    <source>
        <dbReference type="ARBA" id="ARBA00023015"/>
    </source>
</evidence>
<dbReference type="PROSITE" id="PS50949">
    <property type="entry name" value="HTH_GNTR"/>
    <property type="match status" value="1"/>
</dbReference>
<dbReference type="InterPro" id="IPR036388">
    <property type="entry name" value="WH-like_DNA-bd_sf"/>
</dbReference>
<dbReference type="InterPro" id="IPR000524">
    <property type="entry name" value="Tscrpt_reg_HTH_GntR"/>
</dbReference>
<sequence>MSPTKQINIDAAPRYRQIHQEIRSLIVEGKFLPGEAVSSEKEITKKYGVSRFTAQHVFRLLVEEGLVVRRQGLGSFVKELAPTEAGQIVTLTMGGLYVPGTPLTQAQFQFARKGG</sequence>
<dbReference type="Pfam" id="PF00392">
    <property type="entry name" value="GntR"/>
    <property type="match status" value="1"/>
</dbReference>
<dbReference type="InterPro" id="IPR050679">
    <property type="entry name" value="Bact_HTH_transcr_reg"/>
</dbReference>
<dbReference type="SMART" id="SM00345">
    <property type="entry name" value="HTH_GNTR"/>
    <property type="match status" value="1"/>
</dbReference>
<dbReference type="CDD" id="cd07377">
    <property type="entry name" value="WHTH_GntR"/>
    <property type="match status" value="1"/>
</dbReference>